<dbReference type="AlphaFoldDB" id="T0RSA4"/>
<evidence type="ECO:0000259" key="1">
    <source>
        <dbReference type="PROSITE" id="PS50097"/>
    </source>
</evidence>
<accession>T0RSA4</accession>
<dbReference type="SUPFAM" id="SSF49899">
    <property type="entry name" value="Concanavalin A-like lectins/glucanases"/>
    <property type="match status" value="1"/>
</dbReference>
<dbReference type="PANTHER" id="PTHR14499:SF136">
    <property type="entry name" value="GH08630P"/>
    <property type="match status" value="1"/>
</dbReference>
<feature type="domain" description="BTB" evidence="1">
    <location>
        <begin position="51"/>
        <end position="116"/>
    </location>
</feature>
<evidence type="ECO:0000313" key="2">
    <source>
        <dbReference type="EMBL" id="EQC32972.1"/>
    </source>
</evidence>
<keyword evidence="3" id="KW-1185">Reference proteome</keyword>
<dbReference type="Proteomes" id="UP000030762">
    <property type="component" value="Unassembled WGS sequence"/>
</dbReference>
<name>T0RSA4_SAPDV</name>
<dbReference type="EMBL" id="JH767161">
    <property type="protein sequence ID" value="EQC32972.1"/>
    <property type="molecule type" value="Genomic_DNA"/>
</dbReference>
<dbReference type="InterPro" id="IPR000210">
    <property type="entry name" value="BTB/POZ_dom"/>
</dbReference>
<dbReference type="InterPro" id="IPR003131">
    <property type="entry name" value="T1-type_BTB"/>
</dbReference>
<dbReference type="PANTHER" id="PTHR14499">
    <property type="entry name" value="POTASSIUM CHANNEL TETRAMERIZATION DOMAIN-CONTAINING"/>
    <property type="match status" value="1"/>
</dbReference>
<dbReference type="GO" id="GO:0051260">
    <property type="term" value="P:protein homooligomerization"/>
    <property type="evidence" value="ECO:0007669"/>
    <property type="project" value="InterPro"/>
</dbReference>
<dbReference type="InterPro" id="IPR043136">
    <property type="entry name" value="B30.2/SPRY_sf"/>
</dbReference>
<organism evidence="2 3">
    <name type="scientific">Saprolegnia diclina (strain VS20)</name>
    <dbReference type="NCBI Taxonomy" id="1156394"/>
    <lineage>
        <taxon>Eukaryota</taxon>
        <taxon>Sar</taxon>
        <taxon>Stramenopiles</taxon>
        <taxon>Oomycota</taxon>
        <taxon>Saprolegniomycetes</taxon>
        <taxon>Saprolegniales</taxon>
        <taxon>Saprolegniaceae</taxon>
        <taxon>Saprolegnia</taxon>
    </lineage>
</organism>
<dbReference type="Gene3D" id="3.30.710.10">
    <property type="entry name" value="Potassium Channel Kv1.1, Chain A"/>
    <property type="match status" value="1"/>
</dbReference>
<dbReference type="InterPro" id="IPR011333">
    <property type="entry name" value="SKP1/BTB/POZ_sf"/>
</dbReference>
<dbReference type="CDD" id="cd18316">
    <property type="entry name" value="BTB_POZ_KCTD-like"/>
    <property type="match status" value="1"/>
</dbReference>
<dbReference type="InParanoid" id="T0RSA4"/>
<dbReference type="Gene3D" id="2.60.120.920">
    <property type="match status" value="1"/>
</dbReference>
<reference evidence="2 3" key="1">
    <citation type="submission" date="2012-04" db="EMBL/GenBank/DDBJ databases">
        <title>The Genome Sequence of Saprolegnia declina VS20.</title>
        <authorList>
            <consortium name="The Broad Institute Genome Sequencing Platform"/>
            <person name="Russ C."/>
            <person name="Nusbaum C."/>
            <person name="Tyler B."/>
            <person name="van West P."/>
            <person name="Dieguez-Uribeondo J."/>
            <person name="de Bruijn I."/>
            <person name="Tripathy S."/>
            <person name="Jiang R."/>
            <person name="Young S.K."/>
            <person name="Zeng Q."/>
            <person name="Gargeya S."/>
            <person name="Fitzgerald M."/>
            <person name="Haas B."/>
            <person name="Abouelleil A."/>
            <person name="Alvarado L."/>
            <person name="Arachchi H.M."/>
            <person name="Berlin A."/>
            <person name="Chapman S.B."/>
            <person name="Goldberg J."/>
            <person name="Griggs A."/>
            <person name="Gujja S."/>
            <person name="Hansen M."/>
            <person name="Howarth C."/>
            <person name="Imamovic A."/>
            <person name="Larimer J."/>
            <person name="McCowen C."/>
            <person name="Montmayeur A."/>
            <person name="Murphy C."/>
            <person name="Neiman D."/>
            <person name="Pearson M."/>
            <person name="Priest M."/>
            <person name="Roberts A."/>
            <person name="Saif S."/>
            <person name="Shea T."/>
            <person name="Sisk P."/>
            <person name="Sykes S."/>
            <person name="Wortman J."/>
            <person name="Nusbaum C."/>
            <person name="Birren B."/>
        </authorList>
    </citation>
    <scope>NUCLEOTIDE SEQUENCE [LARGE SCALE GENOMIC DNA]</scope>
    <source>
        <strain evidence="2 3">VS20</strain>
    </source>
</reference>
<dbReference type="OrthoDB" id="6077599at2759"/>
<evidence type="ECO:0000313" key="3">
    <source>
        <dbReference type="Proteomes" id="UP000030762"/>
    </source>
</evidence>
<dbReference type="GeneID" id="19950224"/>
<dbReference type="VEuPathDB" id="FungiDB:SDRG_09497"/>
<dbReference type="InterPro" id="IPR013320">
    <property type="entry name" value="ConA-like_dom_sf"/>
</dbReference>
<sequence length="310" mass="34561">MAPPVVSLDARWAQLQDLLPPEIQGPLGAFVDDVTSALRELQCERPKAPTKIVTLNVGGTRFATSRENLLRFEDSYFHTMLQWPPNDDGEYFLDVEPSLFVAIMTYLRTGKLSVKSIPEDARADFRDLLDYFQLNEPVASAWDPHHCHVSAVLSQSATVVAKLRGNLTWSGVVATTPSSRFCVAVNAVSFFEVGYSTRDAIHETGTDAHGYVLHVDVRASFKINMVHLALKAFPRDAAHPLPVVHCSTLTTTAQDVVIAVTRDMDARCLFFDVDGVRVDEHFSDVAETTELVPFVRLWYAKQRIELVPFS</sequence>
<gene>
    <name evidence="2" type="ORF">SDRG_09497</name>
</gene>
<dbReference type="Pfam" id="PF02214">
    <property type="entry name" value="BTB_2"/>
    <property type="match status" value="1"/>
</dbReference>
<dbReference type="RefSeq" id="XP_008613658.1">
    <property type="nucleotide sequence ID" value="XM_008615436.1"/>
</dbReference>
<dbReference type="STRING" id="1156394.T0RSA4"/>
<dbReference type="SMART" id="SM00225">
    <property type="entry name" value="BTB"/>
    <property type="match status" value="1"/>
</dbReference>
<dbReference type="PROSITE" id="PS50097">
    <property type="entry name" value="BTB"/>
    <property type="match status" value="1"/>
</dbReference>
<protein>
    <recommendedName>
        <fullName evidence="1">BTB domain-containing protein</fullName>
    </recommendedName>
</protein>
<dbReference type="SUPFAM" id="SSF54695">
    <property type="entry name" value="POZ domain"/>
    <property type="match status" value="1"/>
</dbReference>
<proteinExistence type="predicted"/>